<dbReference type="PANTHER" id="PTHR32018">
    <property type="entry name" value="RHAMNOGALACTURONATE LYASE FAMILY PROTEIN"/>
    <property type="match status" value="1"/>
</dbReference>
<keyword evidence="1" id="KW-0732">Signal</keyword>
<dbReference type="CDD" id="cd10316">
    <property type="entry name" value="RGL4_M"/>
    <property type="match status" value="1"/>
</dbReference>
<dbReference type="Gene3D" id="2.60.120.260">
    <property type="entry name" value="Galactose-binding domain-like"/>
    <property type="match status" value="1"/>
</dbReference>
<dbReference type="AlphaFoldDB" id="A0A6A6L6P6"/>
<dbReference type="GO" id="GO:0030246">
    <property type="term" value="F:carbohydrate binding"/>
    <property type="evidence" value="ECO:0007669"/>
    <property type="project" value="InterPro"/>
</dbReference>
<evidence type="ECO:0000259" key="2">
    <source>
        <dbReference type="Pfam" id="PF14683"/>
    </source>
</evidence>
<dbReference type="InterPro" id="IPR029411">
    <property type="entry name" value="RG-lyase_III"/>
</dbReference>
<dbReference type="CDD" id="cd10317">
    <property type="entry name" value="RGL4_C"/>
    <property type="match status" value="1"/>
</dbReference>
<feature type="domain" description="Rhamnogalacturonan lyase" evidence="2">
    <location>
        <begin position="424"/>
        <end position="606"/>
    </location>
</feature>
<dbReference type="FunFam" id="2.60.40.1120:FF:000033">
    <property type="entry name" value="Rhamnogalacturonate lyase B"/>
    <property type="match status" value="1"/>
</dbReference>
<dbReference type="SUPFAM" id="SSF49452">
    <property type="entry name" value="Starch-binding domain-like"/>
    <property type="match status" value="1"/>
</dbReference>
<organism evidence="4 5">
    <name type="scientific">Hevea brasiliensis</name>
    <name type="common">Para rubber tree</name>
    <name type="synonym">Siphonia brasiliensis</name>
    <dbReference type="NCBI Taxonomy" id="3981"/>
    <lineage>
        <taxon>Eukaryota</taxon>
        <taxon>Viridiplantae</taxon>
        <taxon>Streptophyta</taxon>
        <taxon>Embryophyta</taxon>
        <taxon>Tracheophyta</taxon>
        <taxon>Spermatophyta</taxon>
        <taxon>Magnoliopsida</taxon>
        <taxon>eudicotyledons</taxon>
        <taxon>Gunneridae</taxon>
        <taxon>Pentapetalae</taxon>
        <taxon>rosids</taxon>
        <taxon>fabids</taxon>
        <taxon>Malpighiales</taxon>
        <taxon>Euphorbiaceae</taxon>
        <taxon>Crotonoideae</taxon>
        <taxon>Micrandreae</taxon>
        <taxon>Hevea</taxon>
    </lineage>
</organism>
<evidence type="ECO:0000259" key="3">
    <source>
        <dbReference type="Pfam" id="PF14686"/>
    </source>
</evidence>
<dbReference type="PANTHER" id="PTHR32018:SF6">
    <property type="entry name" value="RHAMNOGALACTURONAN ENDOLYASE"/>
    <property type="match status" value="1"/>
</dbReference>
<dbReference type="SUPFAM" id="SSF49785">
    <property type="entry name" value="Galactose-binding domain-like"/>
    <property type="match status" value="2"/>
</dbReference>
<dbReference type="Proteomes" id="UP000467840">
    <property type="component" value="Chromosome 7"/>
</dbReference>
<dbReference type="InterPro" id="IPR029413">
    <property type="entry name" value="RG-lyase_II"/>
</dbReference>
<reference evidence="4 5" key="1">
    <citation type="journal article" date="2020" name="Mol. Plant">
        <title>The Chromosome-Based Rubber Tree Genome Provides New Insights into Spurge Genome Evolution and Rubber Biosynthesis.</title>
        <authorList>
            <person name="Liu J."/>
            <person name="Shi C."/>
            <person name="Shi C.C."/>
            <person name="Li W."/>
            <person name="Zhang Q.J."/>
            <person name="Zhang Y."/>
            <person name="Li K."/>
            <person name="Lu H.F."/>
            <person name="Shi C."/>
            <person name="Zhu S.T."/>
            <person name="Xiao Z.Y."/>
            <person name="Nan H."/>
            <person name="Yue Y."/>
            <person name="Zhu X.G."/>
            <person name="Wu Y."/>
            <person name="Hong X.N."/>
            <person name="Fan G.Y."/>
            <person name="Tong Y."/>
            <person name="Zhang D."/>
            <person name="Mao C.L."/>
            <person name="Liu Y.L."/>
            <person name="Hao S.J."/>
            <person name="Liu W.Q."/>
            <person name="Lv M.Q."/>
            <person name="Zhang H.B."/>
            <person name="Liu Y."/>
            <person name="Hu-Tang G.R."/>
            <person name="Wang J.P."/>
            <person name="Wang J.H."/>
            <person name="Sun Y.H."/>
            <person name="Ni S.B."/>
            <person name="Chen W.B."/>
            <person name="Zhang X.C."/>
            <person name="Jiao Y.N."/>
            <person name="Eichler E.E."/>
            <person name="Li G.H."/>
            <person name="Liu X."/>
            <person name="Gao L.Z."/>
        </authorList>
    </citation>
    <scope>NUCLEOTIDE SEQUENCE [LARGE SCALE GENOMIC DNA]</scope>
    <source>
        <strain evidence="5">cv. GT1</strain>
        <tissue evidence="4">Leaf</tissue>
    </source>
</reference>
<accession>A0A6A6L6P6</accession>
<sequence>MGKMHLLAGSGWLAIVLWFFFFFLIASSAKTPFRKILRTTNNSSALGVQLEVTKRQRVVIDNGIVQVTFSSPGGDVIGIKYKEIDNVLEIANEDDNRGYWDVVWNRPGDPIIYDKLQGTDFSVIMENEDQVEVSFSKRWSPSMGKSTVPLNVDKRYIVRRGSSGLYLYTILERLEGWPDVDMDQIRVVFKLQNKKFHFMAVSDDRQRVMPTPEDRATGQPLAYPEAVLLTSPINSELRGEMFTSTHYAGKDLNTEYRNGEPWKKVLGPSYVYLNSISPSEDTQALWEDAKEQMSTEVRSWPYNFPQSEDFPSSHRRGHVLGQLIVRDRYISERLMYASSAYVGLAAPGDVGSWQTEAKGYQFWTQADRKGNFSIKNVRAGNYSLYAWVPGIIGDYKYSVNITIQQGSKIKLGVLIYDPPRTGPTLWEIGVPDRTASEFYVPDTYPTLMNKLYTDHPTDKFRQYGLWERYADLYPKNDVIYNVGVSNHIQDWFFAHVTRGIGNKTYEATTWQIIFELESVNQSGNYTLQVALASATMSELQVRVNDADANRPLFTTGLIGKDNAIARHGIHGLYRFYSIQVPSSQLLQGNNIIYLAQTRSNSPFFGIIGVSKWASSAYVDLAAPGEAGSWQFESKVDPLSPWVINFGLKPIIRDSFQLKMSELELIIFMHEFLVSFGIISMKGESPLHQVRFNKPSGSRAVLRTGQIGRDDAIARHGIHGLYWLCSINVPSSLLLTGTNIIYLSQSKANSPFSGAMYD</sequence>
<dbReference type="EMBL" id="JAAGAX010000013">
    <property type="protein sequence ID" value="KAF2295763.1"/>
    <property type="molecule type" value="Genomic_DNA"/>
</dbReference>
<feature type="domain" description="Rhamnogalacturonan lyase" evidence="3">
    <location>
        <begin position="338"/>
        <end position="411"/>
    </location>
</feature>
<name>A0A6A6L6P6_HEVBR</name>
<dbReference type="InterPro" id="IPR051850">
    <property type="entry name" value="Polysacch_Lyase_4"/>
</dbReference>
<dbReference type="Pfam" id="PF06045">
    <property type="entry name" value="Rhamnogal_lyase"/>
    <property type="match status" value="1"/>
</dbReference>
<evidence type="ECO:0000256" key="1">
    <source>
        <dbReference type="ARBA" id="ARBA00022729"/>
    </source>
</evidence>
<dbReference type="InterPro" id="IPR008979">
    <property type="entry name" value="Galactose-bd-like_sf"/>
</dbReference>
<dbReference type="Pfam" id="PF14686">
    <property type="entry name" value="fn3_3"/>
    <property type="match status" value="1"/>
</dbReference>
<dbReference type="InterPro" id="IPR013784">
    <property type="entry name" value="Carb-bd-like_fold"/>
</dbReference>
<feature type="domain" description="Rhamnogalacturonan lyase" evidence="2">
    <location>
        <begin position="628"/>
        <end position="757"/>
    </location>
</feature>
<proteinExistence type="predicted"/>
<keyword evidence="5" id="KW-1185">Reference proteome</keyword>
<evidence type="ECO:0000313" key="5">
    <source>
        <dbReference type="Proteomes" id="UP000467840"/>
    </source>
</evidence>
<evidence type="ECO:0008006" key="6">
    <source>
        <dbReference type="Google" id="ProtNLM"/>
    </source>
</evidence>
<dbReference type="Gene3D" id="2.60.40.1120">
    <property type="entry name" value="Carboxypeptidase-like, regulatory domain"/>
    <property type="match status" value="1"/>
</dbReference>
<dbReference type="Pfam" id="PF14683">
    <property type="entry name" value="CBM-like"/>
    <property type="match status" value="2"/>
</dbReference>
<protein>
    <recommendedName>
        <fullName evidence="6">Rhamnogalacturonan endolyase</fullName>
    </recommendedName>
</protein>
<dbReference type="InterPro" id="IPR010325">
    <property type="entry name" value="Rhamnogal_lyase"/>
</dbReference>
<evidence type="ECO:0000313" key="4">
    <source>
        <dbReference type="EMBL" id="KAF2295763.1"/>
    </source>
</evidence>
<comment type="caution">
    <text evidence="4">The sequence shown here is derived from an EMBL/GenBank/DDBJ whole genome shotgun (WGS) entry which is preliminary data.</text>
</comment>
<gene>
    <name evidence="4" type="ORF">GH714_033898</name>
</gene>